<evidence type="ECO:0000256" key="2">
    <source>
        <dbReference type="ARBA" id="ARBA00022679"/>
    </source>
</evidence>
<dbReference type="SMART" id="SM00220">
    <property type="entry name" value="S_TKc"/>
    <property type="match status" value="1"/>
</dbReference>
<dbReference type="GO" id="GO:0004674">
    <property type="term" value="F:protein serine/threonine kinase activity"/>
    <property type="evidence" value="ECO:0007669"/>
    <property type="project" value="UniProtKB-KW"/>
</dbReference>
<evidence type="ECO:0000256" key="1">
    <source>
        <dbReference type="ARBA" id="ARBA00022527"/>
    </source>
</evidence>
<feature type="domain" description="Protein kinase" evidence="9">
    <location>
        <begin position="26"/>
        <end position="320"/>
    </location>
</feature>
<gene>
    <name evidence="10" type="ORF">RMAR0315_LOCUS6475</name>
</gene>
<dbReference type="CDD" id="cd07834">
    <property type="entry name" value="STKc_MAPK"/>
    <property type="match status" value="1"/>
</dbReference>
<dbReference type="InterPro" id="IPR008271">
    <property type="entry name" value="Ser/Thr_kinase_AS"/>
</dbReference>
<dbReference type="EMBL" id="HBEK01011797">
    <property type="protein sequence ID" value="CAD8396488.1"/>
    <property type="molecule type" value="Transcribed_RNA"/>
</dbReference>
<dbReference type="GO" id="GO:0005524">
    <property type="term" value="F:ATP binding"/>
    <property type="evidence" value="ECO:0007669"/>
    <property type="project" value="UniProtKB-UniRule"/>
</dbReference>
<dbReference type="SUPFAM" id="SSF56112">
    <property type="entry name" value="Protein kinase-like (PK-like)"/>
    <property type="match status" value="1"/>
</dbReference>
<evidence type="ECO:0000256" key="7">
    <source>
        <dbReference type="RuleBase" id="RU000304"/>
    </source>
</evidence>
<keyword evidence="2" id="KW-0808">Transferase</keyword>
<comment type="similarity">
    <text evidence="7">Belongs to the protein kinase superfamily.</text>
</comment>
<evidence type="ECO:0000259" key="9">
    <source>
        <dbReference type="PROSITE" id="PS50011"/>
    </source>
</evidence>
<dbReference type="PROSITE" id="PS50011">
    <property type="entry name" value="PROTEIN_KINASE_DOM"/>
    <property type="match status" value="1"/>
</dbReference>
<dbReference type="PROSITE" id="PS00108">
    <property type="entry name" value="PROTEIN_KINASE_ST"/>
    <property type="match status" value="1"/>
</dbReference>
<name>A0A7S0BK66_9RHOD</name>
<dbReference type="Gene3D" id="3.30.200.20">
    <property type="entry name" value="Phosphorylase Kinase, domain 1"/>
    <property type="match status" value="1"/>
</dbReference>
<evidence type="ECO:0000256" key="4">
    <source>
        <dbReference type="ARBA" id="ARBA00022777"/>
    </source>
</evidence>
<feature type="region of interest" description="Disordered" evidence="8">
    <location>
        <begin position="400"/>
        <end position="430"/>
    </location>
</feature>
<evidence type="ECO:0000256" key="3">
    <source>
        <dbReference type="ARBA" id="ARBA00022741"/>
    </source>
</evidence>
<keyword evidence="1 7" id="KW-0723">Serine/threonine-protein kinase</keyword>
<protein>
    <recommendedName>
        <fullName evidence="9">Protein kinase domain-containing protein</fullName>
    </recommendedName>
</protein>
<dbReference type="FunFam" id="1.10.510.10:FF:000439">
    <property type="entry name" value="Mitogen-activated protein kinase"/>
    <property type="match status" value="1"/>
</dbReference>
<dbReference type="Pfam" id="PF00069">
    <property type="entry name" value="Pkinase"/>
    <property type="match status" value="1"/>
</dbReference>
<keyword evidence="5 6" id="KW-0067">ATP-binding</keyword>
<evidence type="ECO:0000256" key="8">
    <source>
        <dbReference type="SAM" id="MobiDB-lite"/>
    </source>
</evidence>
<keyword evidence="3 6" id="KW-0547">Nucleotide-binding</keyword>
<dbReference type="FunFam" id="3.30.200.20:FF:000046">
    <property type="entry name" value="Mitogen-activated protein kinase"/>
    <property type="match status" value="1"/>
</dbReference>
<reference evidence="10" key="1">
    <citation type="submission" date="2021-01" db="EMBL/GenBank/DDBJ databases">
        <authorList>
            <person name="Corre E."/>
            <person name="Pelletier E."/>
            <person name="Niang G."/>
            <person name="Scheremetjew M."/>
            <person name="Finn R."/>
            <person name="Kale V."/>
            <person name="Holt S."/>
            <person name="Cochrane G."/>
            <person name="Meng A."/>
            <person name="Brown T."/>
            <person name="Cohen L."/>
        </authorList>
    </citation>
    <scope>NUCLEOTIDE SEQUENCE</scope>
    <source>
        <strain evidence="10">UTEX LB 2760</strain>
    </source>
</reference>
<feature type="binding site" evidence="6">
    <location>
        <position position="55"/>
    </location>
    <ligand>
        <name>ATP</name>
        <dbReference type="ChEBI" id="CHEBI:30616"/>
    </ligand>
</feature>
<organism evidence="10">
    <name type="scientific">Rhodosorus marinus</name>
    <dbReference type="NCBI Taxonomy" id="101924"/>
    <lineage>
        <taxon>Eukaryota</taxon>
        <taxon>Rhodophyta</taxon>
        <taxon>Stylonematophyceae</taxon>
        <taxon>Stylonematales</taxon>
        <taxon>Stylonemataceae</taxon>
        <taxon>Rhodosorus</taxon>
    </lineage>
</organism>
<proteinExistence type="inferred from homology"/>
<dbReference type="InterPro" id="IPR017441">
    <property type="entry name" value="Protein_kinase_ATP_BS"/>
</dbReference>
<sequence length="430" mass="48716">MEWNGGRGPDLQKGGPSIDSGIANRYFAGKIIGSGAYGTVISAVDSTTGEEVAVKRISNVLKDYPSATRALREIKFLRMLQGHPNIVNVRDVLVPEMRENFRDVYVVCEKFPGDLGKILKSQTDLRKGHIKFIMFQILCGIDFLHRAKVFHRDLKPGNILLNSKCHVSICDFGLARAVLDGHSEELVWWTDYVATRWYRAPELILVHMAQYSTAIDMWSVGCIFAEILSRGEPLFPGSTIEEQFDLITQVTGTPSPALIAKLRTQKAREVVASLPRREGVPLRTLFPNAEDEELVLLSGMLTFDPDERISAGEALSSPYFAEFRDAYRERFVEAPVFSSDDFNFERHRLTETQMRQEYLKEVAFYHPQILEAPENKGNYAMESEARRMDMQMKHVEVEASFRQTQTMPKEKTGDAEPEGQSSILQEAVKR</sequence>
<accession>A0A7S0BK66</accession>
<dbReference type="PANTHER" id="PTHR24055">
    <property type="entry name" value="MITOGEN-ACTIVATED PROTEIN KINASE"/>
    <property type="match status" value="1"/>
</dbReference>
<dbReference type="PROSITE" id="PS00107">
    <property type="entry name" value="PROTEIN_KINASE_ATP"/>
    <property type="match status" value="1"/>
</dbReference>
<keyword evidence="4" id="KW-0418">Kinase</keyword>
<evidence type="ECO:0000256" key="6">
    <source>
        <dbReference type="PROSITE-ProRule" id="PRU10141"/>
    </source>
</evidence>
<dbReference type="AlphaFoldDB" id="A0A7S0BK66"/>
<evidence type="ECO:0000313" key="10">
    <source>
        <dbReference type="EMBL" id="CAD8396488.1"/>
    </source>
</evidence>
<dbReference type="InterPro" id="IPR050117">
    <property type="entry name" value="MAPK"/>
</dbReference>
<dbReference type="InterPro" id="IPR011009">
    <property type="entry name" value="Kinase-like_dom_sf"/>
</dbReference>
<evidence type="ECO:0000256" key="5">
    <source>
        <dbReference type="ARBA" id="ARBA00022840"/>
    </source>
</evidence>
<dbReference type="InterPro" id="IPR000719">
    <property type="entry name" value="Prot_kinase_dom"/>
</dbReference>
<dbReference type="Gene3D" id="1.10.510.10">
    <property type="entry name" value="Transferase(Phosphotransferase) domain 1"/>
    <property type="match status" value="1"/>
</dbReference>